<evidence type="ECO:0000313" key="3">
    <source>
        <dbReference type="EMBL" id="QHU36499.1"/>
    </source>
</evidence>
<evidence type="ECO:0000259" key="2">
    <source>
        <dbReference type="Pfam" id="PF00535"/>
    </source>
</evidence>
<evidence type="ECO:0000259" key="1">
    <source>
        <dbReference type="Pfam" id="PF00534"/>
    </source>
</evidence>
<dbReference type="AlphaFoldDB" id="A0A6C0M0E2"/>
<proteinExistence type="predicted"/>
<name>A0A6C0M0E2_9ZZZZ</name>
<dbReference type="Pfam" id="PF00535">
    <property type="entry name" value="Glycos_transf_2"/>
    <property type="match status" value="1"/>
</dbReference>
<dbReference type="Pfam" id="PF00534">
    <property type="entry name" value="Glycos_transf_1"/>
    <property type="match status" value="1"/>
</dbReference>
<dbReference type="PANTHER" id="PTHR22916:SF3">
    <property type="entry name" value="UDP-GLCNAC:BETAGAL BETA-1,3-N-ACETYLGLUCOSAMINYLTRANSFERASE-LIKE PROTEIN 1"/>
    <property type="match status" value="1"/>
</dbReference>
<dbReference type="Gene3D" id="3.90.550.10">
    <property type="entry name" value="Spore Coat Polysaccharide Biosynthesis Protein SpsA, Chain A"/>
    <property type="match status" value="1"/>
</dbReference>
<sequence length="560" mass="63234">MRINLIGNFNPNTGVSQDVSILHGLIVHVLGPETRVRRVPHFHPQCPQAEINFFIEVVNPCLFNYAGYNIWIPNPEWTYQTWIPYLHMVDEVWAKTEEGLELFKAAGAKRVLNVGWTSIDKGFAPKDWSKAVVPVGKNVWRDPKPIVQAYMRLKNDPVYSRLPALTIVSRLEMPVIPEQVTDKITRIEFLPEDEYKKLVQEAGLVVCTSAAEGFGHAVNEGMSTGSLMILSPIAPFRELTKEALWVSTSKSMKHPQCLGTLEDVEIDSIVDSLKMYCDMSVPQREAQSRRMREAYEDRHEAFIARMTGELKNLAKILPYSMEARLPEESDLPSVSVITLTRDRRAFIPLAKYCMVAQTYPESKIEWVIVDDGKDQIKDLVSDLPNVTYVLVDEPMTIGAKRNLGISRAKHDVLIMMDDDDVYPNNSILTRVAHLFMEPAAGCLFSTVLPSYDIHETKSFMNVPPITLPMAQRVSEATICCTRKFWEDKPFPDQQIAEGDAFISGREQMCREISPQDVIVSLTHRKTTSSRKAPAGEPNGCHYGFSDDLFTLVSEIAARLT</sequence>
<reference evidence="3" key="1">
    <citation type="journal article" date="2020" name="Nature">
        <title>Giant virus diversity and host interactions through global metagenomics.</title>
        <authorList>
            <person name="Schulz F."/>
            <person name="Roux S."/>
            <person name="Paez-Espino D."/>
            <person name="Jungbluth S."/>
            <person name="Walsh D.A."/>
            <person name="Denef V.J."/>
            <person name="McMahon K.D."/>
            <person name="Konstantinidis K.T."/>
            <person name="Eloe-Fadrosh E.A."/>
            <person name="Kyrpides N.C."/>
            <person name="Woyke T."/>
        </authorList>
    </citation>
    <scope>NUCLEOTIDE SEQUENCE</scope>
    <source>
        <strain evidence="3">GVMAG-S-1035231-58</strain>
    </source>
</reference>
<dbReference type="InterPro" id="IPR029044">
    <property type="entry name" value="Nucleotide-diphossugar_trans"/>
</dbReference>
<feature type="domain" description="Glycosyltransferase 2-like" evidence="2">
    <location>
        <begin position="335"/>
        <end position="459"/>
    </location>
</feature>
<organism evidence="3">
    <name type="scientific">viral metagenome</name>
    <dbReference type="NCBI Taxonomy" id="1070528"/>
    <lineage>
        <taxon>unclassified sequences</taxon>
        <taxon>metagenomes</taxon>
        <taxon>organismal metagenomes</taxon>
    </lineage>
</organism>
<dbReference type="CDD" id="cd00761">
    <property type="entry name" value="Glyco_tranf_GTA_type"/>
    <property type="match status" value="1"/>
</dbReference>
<dbReference type="InterPro" id="IPR001296">
    <property type="entry name" value="Glyco_trans_1"/>
</dbReference>
<dbReference type="PANTHER" id="PTHR22916">
    <property type="entry name" value="GLYCOSYLTRANSFERASE"/>
    <property type="match status" value="1"/>
</dbReference>
<accession>A0A6C0M0E2</accession>
<feature type="domain" description="Glycosyl transferase family 1" evidence="1">
    <location>
        <begin position="180"/>
        <end position="243"/>
    </location>
</feature>
<dbReference type="EMBL" id="MN740639">
    <property type="protein sequence ID" value="QHU36499.1"/>
    <property type="molecule type" value="Genomic_DNA"/>
</dbReference>
<dbReference type="Gene3D" id="3.40.50.2000">
    <property type="entry name" value="Glycogen Phosphorylase B"/>
    <property type="match status" value="1"/>
</dbReference>
<dbReference type="SUPFAM" id="SSF53448">
    <property type="entry name" value="Nucleotide-diphospho-sugar transferases"/>
    <property type="match status" value="1"/>
</dbReference>
<dbReference type="InterPro" id="IPR001173">
    <property type="entry name" value="Glyco_trans_2-like"/>
</dbReference>
<protein>
    <submittedName>
        <fullName evidence="3">Uncharacterized protein</fullName>
    </submittedName>
</protein>
<dbReference type="GO" id="GO:0016758">
    <property type="term" value="F:hexosyltransferase activity"/>
    <property type="evidence" value="ECO:0007669"/>
    <property type="project" value="UniProtKB-ARBA"/>
</dbReference>
<dbReference type="SUPFAM" id="SSF53756">
    <property type="entry name" value="UDP-Glycosyltransferase/glycogen phosphorylase"/>
    <property type="match status" value="1"/>
</dbReference>